<keyword evidence="3" id="KW-1185">Reference proteome</keyword>
<dbReference type="InParanoid" id="A0A5C7EMP2"/>
<keyword evidence="1" id="KW-0812">Transmembrane</keyword>
<evidence type="ECO:0000313" key="3">
    <source>
        <dbReference type="Proteomes" id="UP000321201"/>
    </source>
</evidence>
<reference evidence="2 3" key="1">
    <citation type="submission" date="2019-08" db="EMBL/GenBank/DDBJ databases">
        <title>Pelomicrobium methylotrophicum gen. nov., sp. nov. a moderately thermophilic, facultatively anaerobic, lithoautotrophic and methylotrophic bacterium isolated from a terrestrial mud volcano.</title>
        <authorList>
            <person name="Slobodkina G.B."/>
            <person name="Merkel A.Y."/>
            <person name="Slobodkin A.I."/>
        </authorList>
    </citation>
    <scope>NUCLEOTIDE SEQUENCE [LARGE SCALE GENOMIC DNA]</scope>
    <source>
        <strain evidence="2 3">SM250</strain>
    </source>
</reference>
<proteinExistence type="predicted"/>
<feature type="transmembrane region" description="Helical" evidence="1">
    <location>
        <begin position="64"/>
        <end position="83"/>
    </location>
</feature>
<evidence type="ECO:0000256" key="1">
    <source>
        <dbReference type="SAM" id="Phobius"/>
    </source>
</evidence>
<dbReference type="EMBL" id="VPFL01000001">
    <property type="protein sequence ID" value="TXF13763.1"/>
    <property type="molecule type" value="Genomic_DNA"/>
</dbReference>
<feature type="transmembrane region" description="Helical" evidence="1">
    <location>
        <begin position="6"/>
        <end position="26"/>
    </location>
</feature>
<gene>
    <name evidence="2" type="ORF">FR698_01250</name>
</gene>
<keyword evidence="1" id="KW-0472">Membrane</keyword>
<sequence>MDPDWANAVGLSLDIIVAVFLMYGIIVSKKKAAEVGGSYWAGETDEENLKLPPVRDCLLQSRNAIIGGLFLIASFVLQIYGSWPR</sequence>
<protein>
    <submittedName>
        <fullName evidence="2">Uncharacterized protein</fullName>
    </submittedName>
</protein>
<accession>A0A5C7EMP2</accession>
<organism evidence="2 3">
    <name type="scientific">Pelomicrobium methylotrophicum</name>
    <dbReference type="NCBI Taxonomy" id="2602750"/>
    <lineage>
        <taxon>Bacteria</taxon>
        <taxon>Pseudomonadati</taxon>
        <taxon>Pseudomonadota</taxon>
        <taxon>Hydrogenophilia</taxon>
        <taxon>Hydrogenophilia incertae sedis</taxon>
        <taxon>Pelomicrobium</taxon>
    </lineage>
</organism>
<dbReference type="AlphaFoldDB" id="A0A5C7EMP2"/>
<keyword evidence="1" id="KW-1133">Transmembrane helix</keyword>
<name>A0A5C7EMP2_9PROT</name>
<evidence type="ECO:0000313" key="2">
    <source>
        <dbReference type="EMBL" id="TXF13763.1"/>
    </source>
</evidence>
<dbReference type="Proteomes" id="UP000321201">
    <property type="component" value="Unassembled WGS sequence"/>
</dbReference>
<dbReference type="RefSeq" id="WP_147798348.1">
    <property type="nucleotide sequence ID" value="NZ_VPFL01000001.1"/>
</dbReference>
<comment type="caution">
    <text evidence="2">The sequence shown here is derived from an EMBL/GenBank/DDBJ whole genome shotgun (WGS) entry which is preliminary data.</text>
</comment>